<dbReference type="OrthoDB" id="258392at2759"/>
<comment type="caution">
    <text evidence="15">The sequence shown here is derived from an EMBL/GenBank/DDBJ whole genome shotgun (WGS) entry which is preliminary data.</text>
</comment>
<dbReference type="GO" id="GO:0007040">
    <property type="term" value="P:lysosome organization"/>
    <property type="evidence" value="ECO:0007669"/>
    <property type="project" value="TreeGrafter"/>
</dbReference>
<dbReference type="EMBL" id="QNUK01000076">
    <property type="protein sequence ID" value="KAF5903240.1"/>
    <property type="molecule type" value="Genomic_DNA"/>
</dbReference>
<keyword evidence="9" id="KW-0472">Membrane</keyword>
<dbReference type="PANTHER" id="PTHR11567">
    <property type="entry name" value="ACID PHOSPHATASE-RELATED"/>
    <property type="match status" value="1"/>
</dbReference>
<evidence type="ECO:0000313" key="16">
    <source>
        <dbReference type="Proteomes" id="UP000727407"/>
    </source>
</evidence>
<dbReference type="PROSITE" id="PS00778">
    <property type="entry name" value="HIS_ACID_PHOSPHAT_2"/>
    <property type="match status" value="1"/>
</dbReference>
<dbReference type="FunFam" id="3.40.50.1240:FF:000010">
    <property type="entry name" value="Prostatic acid phosphatase"/>
    <property type="match status" value="1"/>
</dbReference>
<sequence>RSSSYCILAASVIKNMGLFIFITLTLFVFGNSVGSAEGTLRFVTVLFRHGDRSPVKAYPNDPHQESAWPQGFGQLSLEGMKQHFHLGQFLRKRYTDFLSKDYSRFEIAVRSSDYDRTIMSAASNLAGLYYNGTVSMYPGLHWQPIPIHTVPLDEDKLLSFPIKNCTRYELLMNETENSEICKKMTEKYSDFLKMVQNETGLDSLSLRTVWSVYDTLSAEKRNNLSLPSWVKANVMKTLKVLNDFSYEILFGIYKREEKSRLQGGVLLDQIIKNLSAATTSQSHQQLKMIMYSAHDATILALQEALNVSNGLAPPFASCHILELHQDPHGSFSVKMFYRNGSSVDEVYNLTLPGCDHQCPLQKFINLTRSVIPKDWQKECKL</sequence>
<protein>
    <recommendedName>
        <fullName evidence="14">Lysosomal acid phosphatase</fullName>
        <ecNumber evidence="4">3.1.3.2</ecNumber>
    </recommendedName>
</protein>
<evidence type="ECO:0000256" key="2">
    <source>
        <dbReference type="ARBA" id="ARBA00004227"/>
    </source>
</evidence>
<dbReference type="InterPro" id="IPR000560">
    <property type="entry name" value="His_Pase_clade-2"/>
</dbReference>
<evidence type="ECO:0000256" key="3">
    <source>
        <dbReference type="ARBA" id="ARBA00005375"/>
    </source>
</evidence>
<dbReference type="Pfam" id="PF00328">
    <property type="entry name" value="His_Phos_2"/>
    <property type="match status" value="1"/>
</dbReference>
<feature type="non-terminal residue" evidence="15">
    <location>
        <position position="1"/>
    </location>
</feature>
<gene>
    <name evidence="15" type="primary">acp2</name>
    <name evidence="15" type="ORF">DAT39_007022</name>
</gene>
<keyword evidence="5" id="KW-0812">Transmembrane</keyword>
<evidence type="ECO:0000256" key="10">
    <source>
        <dbReference type="ARBA" id="ARBA00023157"/>
    </source>
</evidence>
<dbReference type="AlphaFoldDB" id="A0A8J4XEX8"/>
<dbReference type="GO" id="GO:0003993">
    <property type="term" value="F:acid phosphatase activity"/>
    <property type="evidence" value="ECO:0007669"/>
    <property type="project" value="UniProtKB-EC"/>
</dbReference>
<evidence type="ECO:0000256" key="1">
    <source>
        <dbReference type="ARBA" id="ARBA00000032"/>
    </source>
</evidence>
<keyword evidence="7" id="KW-0378">Hydrolase</keyword>
<evidence type="ECO:0000256" key="8">
    <source>
        <dbReference type="ARBA" id="ARBA00022989"/>
    </source>
</evidence>
<evidence type="ECO:0000256" key="7">
    <source>
        <dbReference type="ARBA" id="ARBA00022801"/>
    </source>
</evidence>
<evidence type="ECO:0000256" key="14">
    <source>
        <dbReference type="ARBA" id="ARBA00039422"/>
    </source>
</evidence>
<keyword evidence="16" id="KW-1185">Reference proteome</keyword>
<dbReference type="PROSITE" id="PS00616">
    <property type="entry name" value="HIS_ACID_PHOSPHAT_1"/>
    <property type="match status" value="1"/>
</dbReference>
<keyword evidence="6" id="KW-0732">Signal</keyword>
<dbReference type="Proteomes" id="UP000727407">
    <property type="component" value="Unassembled WGS sequence"/>
</dbReference>
<keyword evidence="12" id="KW-0458">Lysosome</keyword>
<comment type="catalytic activity">
    <reaction evidence="1">
        <text>a phosphate monoester + H2O = an alcohol + phosphate</text>
        <dbReference type="Rhea" id="RHEA:15017"/>
        <dbReference type="ChEBI" id="CHEBI:15377"/>
        <dbReference type="ChEBI" id="CHEBI:30879"/>
        <dbReference type="ChEBI" id="CHEBI:43474"/>
        <dbReference type="ChEBI" id="CHEBI:67140"/>
        <dbReference type="EC" id="3.1.3.2"/>
    </reaction>
</comment>
<dbReference type="GO" id="GO:0005765">
    <property type="term" value="C:lysosomal membrane"/>
    <property type="evidence" value="ECO:0007669"/>
    <property type="project" value="UniProtKB-SubCell"/>
</dbReference>
<dbReference type="InterPro" id="IPR050645">
    <property type="entry name" value="Histidine_acid_phosphatase"/>
</dbReference>
<evidence type="ECO:0000256" key="12">
    <source>
        <dbReference type="ARBA" id="ARBA00023228"/>
    </source>
</evidence>
<evidence type="ECO:0000256" key="5">
    <source>
        <dbReference type="ARBA" id="ARBA00022692"/>
    </source>
</evidence>
<feature type="non-terminal residue" evidence="15">
    <location>
        <position position="381"/>
    </location>
</feature>
<dbReference type="PANTHER" id="PTHR11567:SF180">
    <property type="entry name" value="LYSOSOMAL ACID PHOSPHATASE"/>
    <property type="match status" value="1"/>
</dbReference>
<dbReference type="SUPFAM" id="SSF53254">
    <property type="entry name" value="Phosphoglycerate mutase-like"/>
    <property type="match status" value="1"/>
</dbReference>
<evidence type="ECO:0000256" key="9">
    <source>
        <dbReference type="ARBA" id="ARBA00023136"/>
    </source>
</evidence>
<evidence type="ECO:0000313" key="15">
    <source>
        <dbReference type="EMBL" id="KAF5903240.1"/>
    </source>
</evidence>
<keyword evidence="11" id="KW-0325">Glycoprotein</keyword>
<dbReference type="GO" id="GO:0043202">
    <property type="term" value="C:lysosomal lumen"/>
    <property type="evidence" value="ECO:0007669"/>
    <property type="project" value="UniProtKB-SubCell"/>
</dbReference>
<name>A0A8J4XEX8_CLAMG</name>
<dbReference type="EC" id="3.1.3.2" evidence="4"/>
<accession>A0A8J4XEX8</accession>
<proteinExistence type="inferred from homology"/>
<reference evidence="15" key="1">
    <citation type="submission" date="2020-07" db="EMBL/GenBank/DDBJ databases">
        <title>Clarias magur genome sequencing, assembly and annotation.</title>
        <authorList>
            <person name="Kushwaha B."/>
            <person name="Kumar R."/>
            <person name="Das P."/>
            <person name="Joshi C.G."/>
            <person name="Kumar D."/>
            <person name="Nagpure N.S."/>
            <person name="Pandey M."/>
            <person name="Agarwal S."/>
            <person name="Srivastava S."/>
            <person name="Singh M."/>
            <person name="Sahoo L."/>
            <person name="Jayasankar P."/>
            <person name="Meher P.K."/>
            <person name="Koringa P.G."/>
            <person name="Iquebal M.A."/>
            <person name="Das S.P."/>
            <person name="Bit A."/>
            <person name="Patnaik S."/>
            <person name="Patel N."/>
            <person name="Shah T.M."/>
            <person name="Hinsu A."/>
            <person name="Jena J.K."/>
        </authorList>
    </citation>
    <scope>NUCLEOTIDE SEQUENCE</scope>
    <source>
        <strain evidence="15">CIFAMagur01</strain>
        <tissue evidence="15">Testis</tissue>
    </source>
</reference>
<comment type="similarity">
    <text evidence="3">Belongs to the histidine acid phosphatase family.</text>
</comment>
<dbReference type="Gene3D" id="3.40.50.1240">
    <property type="entry name" value="Phosphoglycerate mutase-like"/>
    <property type="match status" value="1"/>
</dbReference>
<evidence type="ECO:0000256" key="11">
    <source>
        <dbReference type="ARBA" id="ARBA00023180"/>
    </source>
</evidence>
<dbReference type="InterPro" id="IPR029033">
    <property type="entry name" value="His_PPase_superfam"/>
</dbReference>
<dbReference type="CDD" id="cd07061">
    <property type="entry name" value="HP_HAP_like"/>
    <property type="match status" value="1"/>
</dbReference>
<keyword evidence="10" id="KW-1015">Disulfide bond</keyword>
<evidence type="ECO:0000256" key="13">
    <source>
        <dbReference type="ARBA" id="ARBA00037852"/>
    </source>
</evidence>
<evidence type="ECO:0000256" key="6">
    <source>
        <dbReference type="ARBA" id="ARBA00022729"/>
    </source>
</evidence>
<organism evidence="15 16">
    <name type="scientific">Clarias magur</name>
    <name type="common">Asian catfish</name>
    <name type="synonym">Macropteronotus magur</name>
    <dbReference type="NCBI Taxonomy" id="1594786"/>
    <lineage>
        <taxon>Eukaryota</taxon>
        <taxon>Metazoa</taxon>
        <taxon>Chordata</taxon>
        <taxon>Craniata</taxon>
        <taxon>Vertebrata</taxon>
        <taxon>Euteleostomi</taxon>
        <taxon>Actinopterygii</taxon>
        <taxon>Neopterygii</taxon>
        <taxon>Teleostei</taxon>
        <taxon>Ostariophysi</taxon>
        <taxon>Siluriformes</taxon>
        <taxon>Clariidae</taxon>
        <taxon>Clarias</taxon>
    </lineage>
</organism>
<comment type="subcellular location">
    <subcellularLocation>
        <location evidence="2">Lysosome lumen</location>
    </subcellularLocation>
    <subcellularLocation>
        <location evidence="13">Lysosome membrane</location>
        <topology evidence="13">Single-pass membrane protein</topology>
        <orientation evidence="13">Lumenal side</orientation>
    </subcellularLocation>
</comment>
<keyword evidence="8" id="KW-1133">Transmembrane helix</keyword>
<evidence type="ECO:0000256" key="4">
    <source>
        <dbReference type="ARBA" id="ARBA00012646"/>
    </source>
</evidence>
<dbReference type="InterPro" id="IPR033379">
    <property type="entry name" value="Acid_Pase_AS"/>
</dbReference>